<accession>A0AAE1P616</accession>
<dbReference type="EMBL" id="JAWZYT010002870">
    <property type="protein sequence ID" value="KAK4301421.1"/>
    <property type="molecule type" value="Genomic_DNA"/>
</dbReference>
<evidence type="ECO:0000313" key="2">
    <source>
        <dbReference type="Proteomes" id="UP001292094"/>
    </source>
</evidence>
<evidence type="ECO:0000313" key="1">
    <source>
        <dbReference type="EMBL" id="KAK4301421.1"/>
    </source>
</evidence>
<dbReference type="Proteomes" id="UP001292094">
    <property type="component" value="Unassembled WGS sequence"/>
</dbReference>
<keyword evidence="2" id="KW-1185">Reference proteome</keyword>
<protein>
    <submittedName>
        <fullName evidence="1">Uncharacterized protein</fullName>
    </submittedName>
</protein>
<name>A0AAE1P616_9EUCA</name>
<comment type="caution">
    <text evidence="1">The sequence shown here is derived from an EMBL/GenBank/DDBJ whole genome shotgun (WGS) entry which is preliminary data.</text>
</comment>
<sequence length="90" mass="9666">MFKGRDDNTEKGMMEEEEGVCLLEVGRIVKERENGCWNEKSNGEGGGEENVEVGEGEVKQEVEGCFGGLVKKVGEQEEKGGGRGEGEGGE</sequence>
<gene>
    <name evidence="1" type="ORF">Pmani_026436</name>
</gene>
<organism evidence="1 2">
    <name type="scientific">Petrolisthes manimaculis</name>
    <dbReference type="NCBI Taxonomy" id="1843537"/>
    <lineage>
        <taxon>Eukaryota</taxon>
        <taxon>Metazoa</taxon>
        <taxon>Ecdysozoa</taxon>
        <taxon>Arthropoda</taxon>
        <taxon>Crustacea</taxon>
        <taxon>Multicrustacea</taxon>
        <taxon>Malacostraca</taxon>
        <taxon>Eumalacostraca</taxon>
        <taxon>Eucarida</taxon>
        <taxon>Decapoda</taxon>
        <taxon>Pleocyemata</taxon>
        <taxon>Anomura</taxon>
        <taxon>Galatheoidea</taxon>
        <taxon>Porcellanidae</taxon>
        <taxon>Petrolisthes</taxon>
    </lineage>
</organism>
<reference evidence="1" key="1">
    <citation type="submission" date="2023-11" db="EMBL/GenBank/DDBJ databases">
        <title>Genome assemblies of two species of porcelain crab, Petrolisthes cinctipes and Petrolisthes manimaculis (Anomura: Porcellanidae).</title>
        <authorList>
            <person name="Angst P."/>
        </authorList>
    </citation>
    <scope>NUCLEOTIDE SEQUENCE</scope>
    <source>
        <strain evidence="1">PB745_02</strain>
        <tissue evidence="1">Gill</tissue>
    </source>
</reference>
<proteinExistence type="predicted"/>
<dbReference type="AlphaFoldDB" id="A0AAE1P616"/>